<sequence>MFVHRCSSCEKRQLIFDTQFSAVRAVEGGWVATFTCWCGATQEHASEGARAAALTLAA</sequence>
<accession>A0A6P0HKG0</accession>
<reference evidence="1 2" key="1">
    <citation type="journal article" date="2014" name="Int. J. Syst. Evol. Microbiol.">
        <title>Nocardioides zeae sp. nov., isolated from the stem of Zea mays.</title>
        <authorList>
            <person name="Glaeser S.P."/>
            <person name="McInroy J.A."/>
            <person name="Busse H.J."/>
            <person name="Kampfer P."/>
        </authorList>
    </citation>
    <scope>NUCLEOTIDE SEQUENCE [LARGE SCALE GENOMIC DNA]</scope>
    <source>
        <strain evidence="1 2">JCM 30728</strain>
    </source>
</reference>
<proteinExistence type="predicted"/>
<evidence type="ECO:0000313" key="1">
    <source>
        <dbReference type="EMBL" id="NEN79172.1"/>
    </source>
</evidence>
<name>A0A6P0HKG0_9ACTN</name>
<dbReference type="AlphaFoldDB" id="A0A6P0HKG0"/>
<protein>
    <submittedName>
        <fullName evidence="1">Uncharacterized protein</fullName>
    </submittedName>
</protein>
<comment type="caution">
    <text evidence="1">The sequence shown here is derived from an EMBL/GenBank/DDBJ whole genome shotgun (WGS) entry which is preliminary data.</text>
</comment>
<evidence type="ECO:0000313" key="2">
    <source>
        <dbReference type="Proteomes" id="UP000468687"/>
    </source>
</evidence>
<dbReference type="EMBL" id="JAAGXA010000008">
    <property type="protein sequence ID" value="NEN79172.1"/>
    <property type="molecule type" value="Genomic_DNA"/>
</dbReference>
<gene>
    <name evidence="1" type="ORF">G3T38_12875</name>
</gene>
<organism evidence="1 2">
    <name type="scientific">Nocardioides zeae</name>
    <dbReference type="NCBI Taxonomy" id="1457234"/>
    <lineage>
        <taxon>Bacteria</taxon>
        <taxon>Bacillati</taxon>
        <taxon>Actinomycetota</taxon>
        <taxon>Actinomycetes</taxon>
        <taxon>Propionibacteriales</taxon>
        <taxon>Nocardioidaceae</taxon>
        <taxon>Nocardioides</taxon>
    </lineage>
</organism>
<dbReference type="RefSeq" id="WP_163772709.1">
    <property type="nucleotide sequence ID" value="NZ_JAAGXA010000008.1"/>
</dbReference>
<keyword evidence="2" id="KW-1185">Reference proteome</keyword>
<dbReference type="Proteomes" id="UP000468687">
    <property type="component" value="Unassembled WGS sequence"/>
</dbReference>